<evidence type="ECO:0000256" key="2">
    <source>
        <dbReference type="SAM" id="SignalP"/>
    </source>
</evidence>
<feature type="chain" id="PRO_5038579842" description="DUF4352 domain-containing protein" evidence="2">
    <location>
        <begin position="24"/>
        <end position="227"/>
    </location>
</feature>
<proteinExistence type="predicted"/>
<evidence type="ECO:0000313" key="4">
    <source>
        <dbReference type="Proteomes" id="UP000577707"/>
    </source>
</evidence>
<dbReference type="RefSeq" id="WP_183550113.1">
    <property type="nucleotide sequence ID" value="NZ_BMQT01000015.1"/>
</dbReference>
<keyword evidence="4" id="KW-1185">Reference proteome</keyword>
<name>A0A7W5FAX0_9ACTN</name>
<organism evidence="3 4">
    <name type="scientific">Nocardioides albus</name>
    <dbReference type="NCBI Taxonomy" id="1841"/>
    <lineage>
        <taxon>Bacteria</taxon>
        <taxon>Bacillati</taxon>
        <taxon>Actinomycetota</taxon>
        <taxon>Actinomycetes</taxon>
        <taxon>Propionibacteriales</taxon>
        <taxon>Nocardioidaceae</taxon>
        <taxon>Nocardioides</taxon>
    </lineage>
</organism>
<gene>
    <name evidence="3" type="ORF">FHS12_004592</name>
</gene>
<reference evidence="3 4" key="1">
    <citation type="submission" date="2020-08" db="EMBL/GenBank/DDBJ databases">
        <title>Genomic Encyclopedia of Type Strains, Phase III (KMG-III): the genomes of soil and plant-associated and newly described type strains.</title>
        <authorList>
            <person name="Whitman W."/>
        </authorList>
    </citation>
    <scope>NUCLEOTIDE SEQUENCE [LARGE SCALE GENOMIC DNA]</scope>
    <source>
        <strain evidence="3 4">CECT 3302</strain>
    </source>
</reference>
<protein>
    <recommendedName>
        <fullName evidence="5">DUF4352 domain-containing protein</fullName>
    </recommendedName>
</protein>
<sequence>MAENLRNRSLIGAFALLAVGSLAACGNDDSASDDTTPKPAESETAETGETAVEGDFKAPAWAKPTFATGTKLTTVKAGDLSIDVYKAGVAEAPEDGIFVDPETRKPVIAKGDELVFVNYVITNEGSGPIDLDEVDVEIDARWDDWPYVQDMAGVKGDEELYMEFKINGDDDDDMADFAAYDGDGPMPLAPGETVSFGDSFGFEKGHDLELEVEVGDEAPVETSVRVD</sequence>
<feature type="region of interest" description="Disordered" evidence="1">
    <location>
        <begin position="27"/>
        <end position="53"/>
    </location>
</feature>
<keyword evidence="2" id="KW-0732">Signal</keyword>
<evidence type="ECO:0000313" key="3">
    <source>
        <dbReference type="EMBL" id="MBB3091617.1"/>
    </source>
</evidence>
<dbReference type="AlphaFoldDB" id="A0A7W5FAX0"/>
<evidence type="ECO:0000256" key="1">
    <source>
        <dbReference type="SAM" id="MobiDB-lite"/>
    </source>
</evidence>
<accession>A0A7W5FAX0</accession>
<evidence type="ECO:0008006" key="5">
    <source>
        <dbReference type="Google" id="ProtNLM"/>
    </source>
</evidence>
<comment type="caution">
    <text evidence="3">The sequence shown here is derived from an EMBL/GenBank/DDBJ whole genome shotgun (WGS) entry which is preliminary data.</text>
</comment>
<dbReference type="PROSITE" id="PS51257">
    <property type="entry name" value="PROKAR_LIPOPROTEIN"/>
    <property type="match status" value="1"/>
</dbReference>
<dbReference type="EMBL" id="JACHXG010000012">
    <property type="protein sequence ID" value="MBB3091617.1"/>
    <property type="molecule type" value="Genomic_DNA"/>
</dbReference>
<feature type="signal peptide" evidence="2">
    <location>
        <begin position="1"/>
        <end position="23"/>
    </location>
</feature>
<dbReference type="Proteomes" id="UP000577707">
    <property type="component" value="Unassembled WGS sequence"/>
</dbReference>